<feature type="domain" description="FAD-binding" evidence="2">
    <location>
        <begin position="129"/>
        <end position="361"/>
    </location>
</feature>
<protein>
    <submittedName>
        <fullName evidence="3">FAD-dependent oxidoreductase</fullName>
    </submittedName>
</protein>
<dbReference type="Pfam" id="PF01494">
    <property type="entry name" value="FAD_binding_3"/>
    <property type="match status" value="1"/>
</dbReference>
<sequence length="487" mass="51932">MRTTEEGRPMHVVVLGGGPTGLTAAMLLAGEGHRVTLLDKDSGGSGTDAEQAWDQWRRPGVNQFRHPHIMLPGGYQLLSTELPDAITELRALGARTHNMLDGAFDLAAIGGRKPGDERFDTLAARRPVIEQGLGNAAVRAGVTVRRDTTAAGFVTDGAADSGIPHITGVRTAQGEQIHADLVVDALGRNSPASKMLADIGAAAPVLDKHETGFLAYSRYFRSADGSYPEQAAWPLEHHDSLGLTTVPGDAGTWALALFVSAKDRAMRALSDPAVWQRVAALYPGMAHWASHGEPITGVLAMSGMEARHRSFVVDGKPVATGLLSIGDAWATTNPTFGFGLTMGMFHGLLLRDVLREVGIGDREKLALRFDEITNATLGPTQQASAAWDLHRLAQIDLEIDAIPYRDGITYRTDDEDWNLRQALEAAKLWDPDVLRAFGDVGSGLSSSEEALGRPGVLDRIKELGSGAVGYPEPGPSRAELLTVIGAK</sequence>
<dbReference type="Pfam" id="PF01266">
    <property type="entry name" value="DAO"/>
    <property type="match status" value="1"/>
</dbReference>
<proteinExistence type="predicted"/>
<evidence type="ECO:0000313" key="4">
    <source>
        <dbReference type="Proteomes" id="UP000694257"/>
    </source>
</evidence>
<dbReference type="Proteomes" id="UP000694257">
    <property type="component" value="Chromosome"/>
</dbReference>
<evidence type="ECO:0000313" key="3">
    <source>
        <dbReference type="EMBL" id="QXN90099.1"/>
    </source>
</evidence>
<evidence type="ECO:0000259" key="2">
    <source>
        <dbReference type="Pfam" id="PF01494"/>
    </source>
</evidence>
<feature type="domain" description="FAD dependent oxidoreductase" evidence="1">
    <location>
        <begin position="11"/>
        <end position="57"/>
    </location>
</feature>
<reference evidence="3 4" key="1">
    <citation type="submission" date="2021-07" db="EMBL/GenBank/DDBJ databases">
        <title>Whole Genome Sequence of Nocardia Iowensis.</title>
        <authorList>
            <person name="Lamm A."/>
            <person name="Collins-Fairclough A.M."/>
            <person name="Bunk B."/>
            <person name="Sproer C."/>
        </authorList>
    </citation>
    <scope>NUCLEOTIDE SEQUENCE [LARGE SCALE GENOMIC DNA]</scope>
    <source>
        <strain evidence="3 4">NRRL 5646</strain>
    </source>
</reference>
<dbReference type="PANTHER" id="PTHR42685:SF18">
    <property type="entry name" value="DIGERANYLGERANYLGLYCEROPHOSPHOLIPID REDUCTASE"/>
    <property type="match status" value="1"/>
</dbReference>
<dbReference type="PANTHER" id="PTHR42685">
    <property type="entry name" value="GERANYLGERANYL DIPHOSPHATE REDUCTASE"/>
    <property type="match status" value="1"/>
</dbReference>
<name>A0ABX8RKE3_NOCIO</name>
<organism evidence="3 4">
    <name type="scientific">Nocardia iowensis</name>
    <dbReference type="NCBI Taxonomy" id="204891"/>
    <lineage>
        <taxon>Bacteria</taxon>
        <taxon>Bacillati</taxon>
        <taxon>Actinomycetota</taxon>
        <taxon>Actinomycetes</taxon>
        <taxon>Mycobacteriales</taxon>
        <taxon>Nocardiaceae</taxon>
        <taxon>Nocardia</taxon>
    </lineage>
</organism>
<evidence type="ECO:0000259" key="1">
    <source>
        <dbReference type="Pfam" id="PF01266"/>
    </source>
</evidence>
<dbReference type="InterPro" id="IPR006076">
    <property type="entry name" value="FAD-dep_OxRdtase"/>
</dbReference>
<accession>A0ABX8RKE3</accession>
<dbReference type="EMBL" id="CP078145">
    <property type="protein sequence ID" value="QXN90099.1"/>
    <property type="molecule type" value="Genomic_DNA"/>
</dbReference>
<keyword evidence="4" id="KW-1185">Reference proteome</keyword>
<dbReference type="InterPro" id="IPR050407">
    <property type="entry name" value="Geranylgeranyl_reductase"/>
</dbReference>
<gene>
    <name evidence="3" type="ORF">KV110_32435</name>
</gene>
<dbReference type="InterPro" id="IPR002938">
    <property type="entry name" value="FAD-bd"/>
</dbReference>
<dbReference type="RefSeq" id="WP_218470971.1">
    <property type="nucleotide sequence ID" value="NZ_BAABJN010000006.1"/>
</dbReference>